<feature type="non-terminal residue" evidence="1">
    <location>
        <position position="97"/>
    </location>
</feature>
<organism evidence="1">
    <name type="scientific">Nothobranchius kadleci</name>
    <name type="common">African annual killifish</name>
    <dbReference type="NCBI Taxonomy" id="1051664"/>
    <lineage>
        <taxon>Eukaryota</taxon>
        <taxon>Metazoa</taxon>
        <taxon>Chordata</taxon>
        <taxon>Craniata</taxon>
        <taxon>Vertebrata</taxon>
        <taxon>Euteleostomi</taxon>
        <taxon>Actinopterygii</taxon>
        <taxon>Neopterygii</taxon>
        <taxon>Teleostei</taxon>
        <taxon>Neoteleostei</taxon>
        <taxon>Acanthomorphata</taxon>
        <taxon>Ovalentaria</taxon>
        <taxon>Atherinomorphae</taxon>
        <taxon>Cyprinodontiformes</taxon>
        <taxon>Nothobranchiidae</taxon>
        <taxon>Nothobranchius</taxon>
    </lineage>
</organism>
<protein>
    <submittedName>
        <fullName evidence="1">Uncharacterized protein</fullName>
    </submittedName>
</protein>
<dbReference type="AlphaFoldDB" id="A0A1A8EIF3"/>
<feature type="non-terminal residue" evidence="1">
    <location>
        <position position="1"/>
    </location>
</feature>
<dbReference type="EMBL" id="HAEA01017178">
    <property type="protein sequence ID" value="SBQ45659.1"/>
    <property type="molecule type" value="Transcribed_RNA"/>
</dbReference>
<gene>
    <name evidence="1" type="primary">Nfu_g_1_001995</name>
</gene>
<reference evidence="1" key="2">
    <citation type="submission" date="2016-06" db="EMBL/GenBank/DDBJ databases">
        <title>The genome of a short-lived fish provides insights into sex chromosome evolution and the genetic control of aging.</title>
        <authorList>
            <person name="Reichwald K."/>
            <person name="Felder M."/>
            <person name="Petzold A."/>
            <person name="Koch P."/>
            <person name="Groth M."/>
            <person name="Platzer M."/>
        </authorList>
    </citation>
    <scope>NUCLEOTIDE SEQUENCE</scope>
    <source>
        <tissue evidence="1">Brain</tissue>
    </source>
</reference>
<accession>A0A1A8EIF3</accession>
<proteinExistence type="predicted"/>
<reference evidence="1" key="1">
    <citation type="submission" date="2016-05" db="EMBL/GenBank/DDBJ databases">
        <authorList>
            <person name="Lavstsen T."/>
            <person name="Jespersen J.S."/>
        </authorList>
    </citation>
    <scope>NUCLEOTIDE SEQUENCE</scope>
    <source>
        <tissue evidence="1">Brain</tissue>
    </source>
</reference>
<evidence type="ECO:0000313" key="1">
    <source>
        <dbReference type="EMBL" id="SBQ45659.1"/>
    </source>
</evidence>
<sequence length="97" mass="11397">KFHFLNGITEINRLCSRCCNFMTSTGNCGNYRRTKLTRFTIKLWERVMEARLRSEAYICEQQNDLVPRTSSKDASFALRIPVEKSRRSEYSEKSCFA</sequence>
<name>A0A1A8EIF3_NOTKA</name>